<dbReference type="Proteomes" id="UP000253850">
    <property type="component" value="Chromosome"/>
</dbReference>
<gene>
    <name evidence="1" type="ORF">ABIV_1600</name>
    <name evidence="2" type="ORF">CRV05_04195</name>
</gene>
<evidence type="ECO:0000313" key="3">
    <source>
        <dbReference type="Proteomes" id="UP000253850"/>
    </source>
</evidence>
<dbReference type="EMBL" id="CP031217">
    <property type="protein sequence ID" value="AXH12590.1"/>
    <property type="molecule type" value="Genomic_DNA"/>
</dbReference>
<reference evidence="1 3" key="2">
    <citation type="submission" date="2018-07" db="EMBL/GenBank/DDBJ databases">
        <title>Complete genome of the Arcobacter bivalviorum type strain LMG 26154.</title>
        <authorList>
            <person name="Miller W.G."/>
            <person name="Yee E."/>
            <person name="Bono J.L."/>
        </authorList>
    </citation>
    <scope>NUCLEOTIDE SEQUENCE [LARGE SCALE GENOMIC DNA]</scope>
    <source>
        <strain evidence="1 3">LMG 26154</strain>
    </source>
</reference>
<proteinExistence type="predicted"/>
<evidence type="ECO:0000313" key="1">
    <source>
        <dbReference type="EMBL" id="AXH12590.1"/>
    </source>
</evidence>
<protein>
    <submittedName>
        <fullName evidence="2">Uncharacterized protein</fullName>
    </submittedName>
</protein>
<sequence>MENTQNNTLEFQIGVTANTNEDNFNDIEKYNSMEALKDPSLEENSKRAIGTGLIVLGTV</sequence>
<keyword evidence="4" id="KW-1185">Reference proteome</keyword>
<dbReference type="RefSeq" id="WP_114839417.1">
    <property type="nucleotide sequence ID" value="NZ_CP031217.1"/>
</dbReference>
<reference evidence="2 4" key="1">
    <citation type="submission" date="2017-10" db="EMBL/GenBank/DDBJ databases">
        <title>Genomics of the genus Arcobacter.</title>
        <authorList>
            <person name="Perez-Cataluna A."/>
            <person name="Figueras M.J."/>
        </authorList>
    </citation>
    <scope>NUCLEOTIDE SEQUENCE [LARGE SCALE GENOMIC DNA]</scope>
    <source>
        <strain evidence="2 4">CECT 7835</strain>
    </source>
</reference>
<dbReference type="Proteomes" id="UP000289193">
    <property type="component" value="Unassembled WGS sequence"/>
</dbReference>
<evidence type="ECO:0000313" key="2">
    <source>
        <dbReference type="EMBL" id="RXK10485.1"/>
    </source>
</evidence>
<dbReference type="EMBL" id="PDKM01000002">
    <property type="protein sequence ID" value="RXK10485.1"/>
    <property type="molecule type" value="Genomic_DNA"/>
</dbReference>
<name>A0AAX2A991_9BACT</name>
<dbReference type="AlphaFoldDB" id="A0AAX2A991"/>
<evidence type="ECO:0000313" key="4">
    <source>
        <dbReference type="Proteomes" id="UP000289193"/>
    </source>
</evidence>
<accession>A0AAX2A991</accession>
<organism evidence="2 4">
    <name type="scientific">Halarcobacter bivalviorum</name>
    <dbReference type="NCBI Taxonomy" id="663364"/>
    <lineage>
        <taxon>Bacteria</taxon>
        <taxon>Pseudomonadati</taxon>
        <taxon>Campylobacterota</taxon>
        <taxon>Epsilonproteobacteria</taxon>
        <taxon>Campylobacterales</taxon>
        <taxon>Arcobacteraceae</taxon>
        <taxon>Halarcobacter</taxon>
    </lineage>
</organism>
<dbReference type="KEGG" id="hbv:ABIV_1600"/>